<dbReference type="AlphaFoldDB" id="A0A3E0H0B6"/>
<organism evidence="2 3">
    <name type="scientific">Kutzneria buriramensis</name>
    <dbReference type="NCBI Taxonomy" id="1045776"/>
    <lineage>
        <taxon>Bacteria</taxon>
        <taxon>Bacillati</taxon>
        <taxon>Actinomycetota</taxon>
        <taxon>Actinomycetes</taxon>
        <taxon>Pseudonocardiales</taxon>
        <taxon>Pseudonocardiaceae</taxon>
        <taxon>Kutzneria</taxon>
    </lineage>
</organism>
<reference evidence="2 3" key="1">
    <citation type="submission" date="2018-08" db="EMBL/GenBank/DDBJ databases">
        <title>Genomic Encyclopedia of Archaeal and Bacterial Type Strains, Phase II (KMG-II): from individual species to whole genera.</title>
        <authorList>
            <person name="Goeker M."/>
        </authorList>
    </citation>
    <scope>NUCLEOTIDE SEQUENCE [LARGE SCALE GENOMIC DNA]</scope>
    <source>
        <strain evidence="2 3">DSM 45791</strain>
    </source>
</reference>
<keyword evidence="1" id="KW-1133">Transmembrane helix</keyword>
<dbReference type="Proteomes" id="UP000256269">
    <property type="component" value="Unassembled WGS sequence"/>
</dbReference>
<feature type="transmembrane region" description="Helical" evidence="1">
    <location>
        <begin position="12"/>
        <end position="35"/>
    </location>
</feature>
<name>A0A3E0H0B6_9PSEU</name>
<proteinExistence type="predicted"/>
<dbReference type="EMBL" id="QUNO01000019">
    <property type="protein sequence ID" value="REH34822.1"/>
    <property type="molecule type" value="Genomic_DNA"/>
</dbReference>
<evidence type="ECO:0000256" key="1">
    <source>
        <dbReference type="SAM" id="Phobius"/>
    </source>
</evidence>
<protein>
    <submittedName>
        <fullName evidence="2">Putative membrane protein</fullName>
    </submittedName>
</protein>
<comment type="caution">
    <text evidence="2">The sequence shown here is derived from an EMBL/GenBank/DDBJ whole genome shotgun (WGS) entry which is preliminary data.</text>
</comment>
<sequence length="75" mass="8660">MPWYYNGPTWLMPLTMAIGMAVFWGGLVTVVVLVLRRYGPQHRSSGAEQVLAERLARGEIDDKEYTRLRDILRTH</sequence>
<keyword evidence="1" id="KW-0812">Transmembrane</keyword>
<gene>
    <name evidence="2" type="ORF">BCF44_11998</name>
</gene>
<evidence type="ECO:0000313" key="3">
    <source>
        <dbReference type="Proteomes" id="UP000256269"/>
    </source>
</evidence>
<accession>A0A3E0H0B6</accession>
<keyword evidence="3" id="KW-1185">Reference proteome</keyword>
<keyword evidence="1" id="KW-0472">Membrane</keyword>
<evidence type="ECO:0000313" key="2">
    <source>
        <dbReference type="EMBL" id="REH34822.1"/>
    </source>
</evidence>
<dbReference type="OrthoDB" id="3748887at2"/>